<evidence type="ECO:0000313" key="4">
    <source>
        <dbReference type="Proteomes" id="UP000319627"/>
    </source>
</evidence>
<keyword evidence="4" id="KW-1185">Reference proteome</keyword>
<dbReference type="Gene3D" id="1.20.1270.180">
    <property type="match status" value="1"/>
</dbReference>
<accession>A0A562J314</accession>
<sequence length="136" mass="15130">MLLKVRAASLSILLSVSLSVSAFEDEDYSSAYNQCMDKADGVTIPMVECAMAEFQRQDTLLNQNYKAALKTLAPEKQKQLREIQRLWIQFRDAECSFYGNLTGGSIDRITSSSCMMEITKARADDLGALAESQESN</sequence>
<evidence type="ECO:0000259" key="2">
    <source>
        <dbReference type="Pfam" id="PF07007"/>
    </source>
</evidence>
<dbReference type="RefSeq" id="WP_170234311.1">
    <property type="nucleotide sequence ID" value="NZ_VLKG01000001.1"/>
</dbReference>
<dbReference type="PANTHER" id="PTHR39176">
    <property type="entry name" value="PERIPLASMIC PROTEIN-RELATED"/>
    <property type="match status" value="1"/>
</dbReference>
<protein>
    <submittedName>
        <fullName evidence="3">Uncharacterized protein YecT (DUF1311 family)</fullName>
    </submittedName>
</protein>
<proteinExistence type="predicted"/>
<name>A0A562J314_9GAMM</name>
<feature type="domain" description="Lysozyme inhibitor LprI-like N-terminal" evidence="2">
    <location>
        <begin position="35"/>
        <end position="126"/>
    </location>
</feature>
<evidence type="ECO:0000313" key="3">
    <source>
        <dbReference type="EMBL" id="TWH77204.1"/>
    </source>
</evidence>
<dbReference type="AlphaFoldDB" id="A0A562J314"/>
<gene>
    <name evidence="3" type="ORF">LX59_00107</name>
</gene>
<dbReference type="PANTHER" id="PTHR39176:SF1">
    <property type="entry name" value="PERIPLASMIC PROTEIN"/>
    <property type="match status" value="1"/>
</dbReference>
<keyword evidence="1" id="KW-0732">Signal</keyword>
<dbReference type="Pfam" id="PF07007">
    <property type="entry name" value="LprI"/>
    <property type="match status" value="1"/>
</dbReference>
<evidence type="ECO:0000256" key="1">
    <source>
        <dbReference type="SAM" id="SignalP"/>
    </source>
</evidence>
<dbReference type="Proteomes" id="UP000319627">
    <property type="component" value="Unassembled WGS sequence"/>
</dbReference>
<feature type="chain" id="PRO_5021751080" evidence="1">
    <location>
        <begin position="23"/>
        <end position="136"/>
    </location>
</feature>
<dbReference type="InterPro" id="IPR009739">
    <property type="entry name" value="LprI-like_N"/>
</dbReference>
<comment type="caution">
    <text evidence="3">The sequence shown here is derived from an EMBL/GenBank/DDBJ whole genome shotgun (WGS) entry which is preliminary data.</text>
</comment>
<feature type="signal peptide" evidence="1">
    <location>
        <begin position="1"/>
        <end position="22"/>
    </location>
</feature>
<reference evidence="3 4" key="1">
    <citation type="submission" date="2019-07" db="EMBL/GenBank/DDBJ databases">
        <title>Genomic Encyclopedia of Type Strains, Phase I: the one thousand microbial genomes (KMG-I) project.</title>
        <authorList>
            <person name="Kyrpides N."/>
        </authorList>
    </citation>
    <scope>NUCLEOTIDE SEQUENCE [LARGE SCALE GENOMIC DNA]</scope>
    <source>
        <strain evidence="3 4">DSM 375</strain>
    </source>
</reference>
<organism evidence="3 4">
    <name type="scientific">Azomonas agilis</name>
    <dbReference type="NCBI Taxonomy" id="116849"/>
    <lineage>
        <taxon>Bacteria</taxon>
        <taxon>Pseudomonadati</taxon>
        <taxon>Pseudomonadota</taxon>
        <taxon>Gammaproteobacteria</taxon>
        <taxon>Pseudomonadales</taxon>
        <taxon>Pseudomonadaceae</taxon>
        <taxon>Azomonas</taxon>
    </lineage>
</organism>
<dbReference type="EMBL" id="VLKG01000001">
    <property type="protein sequence ID" value="TWH77204.1"/>
    <property type="molecule type" value="Genomic_DNA"/>
</dbReference>